<keyword evidence="2" id="KW-1185">Reference proteome</keyword>
<protein>
    <submittedName>
        <fullName evidence="1">Uncharacterized protein</fullName>
    </submittedName>
</protein>
<evidence type="ECO:0000313" key="1">
    <source>
        <dbReference type="EMBL" id="NHZ65745.1"/>
    </source>
</evidence>
<gene>
    <name evidence="1" type="ORF">F1735_26170</name>
</gene>
<name>A0ABX0MSN2_9BURK</name>
<dbReference type="EMBL" id="WHJF01000096">
    <property type="protein sequence ID" value="NHZ65745.1"/>
    <property type="molecule type" value="Genomic_DNA"/>
</dbReference>
<evidence type="ECO:0000313" key="2">
    <source>
        <dbReference type="Proteomes" id="UP000610594"/>
    </source>
</evidence>
<comment type="caution">
    <text evidence="1">The sequence shown here is derived from an EMBL/GenBank/DDBJ whole genome shotgun (WGS) entry which is preliminary data.</text>
</comment>
<dbReference type="RefSeq" id="WP_167239681.1">
    <property type="nucleotide sequence ID" value="NZ_WHJF01000096.1"/>
</dbReference>
<dbReference type="Proteomes" id="UP000610594">
    <property type="component" value="Unassembled WGS sequence"/>
</dbReference>
<sequence length="152" mass="16721">MIDVSNGSLALGADRTIGGDTLLGDFATGLASANDIDKGELNGFHVYFTDLVLWGRNFGGSLRFKNERLRLIDLVWRDGAVNRLGYDASVDDLLREKRQLTTMLASAWGRQPTDATTGVDYFQFSWGLVMVRADQRSTLCSMTIDYGSGKEA</sequence>
<organism evidence="1 2">
    <name type="scientific">Massilia genomosp. 1</name>
    <dbReference type="NCBI Taxonomy" id="2609280"/>
    <lineage>
        <taxon>Bacteria</taxon>
        <taxon>Pseudomonadati</taxon>
        <taxon>Pseudomonadota</taxon>
        <taxon>Betaproteobacteria</taxon>
        <taxon>Burkholderiales</taxon>
        <taxon>Oxalobacteraceae</taxon>
        <taxon>Telluria group</taxon>
        <taxon>Massilia</taxon>
    </lineage>
</organism>
<reference evidence="1 2" key="1">
    <citation type="submission" date="2019-10" db="EMBL/GenBank/DDBJ databases">
        <title>Taxonomy of Antarctic Massilia spp.: description of Massilia rubra sp. nov., Massilia aquatica sp. nov., Massilia mucilaginosa sp. nov., Massilia frigida sp. nov. isolated from streams, lakes and regoliths.</title>
        <authorList>
            <person name="Holochova P."/>
            <person name="Sedlacek I."/>
            <person name="Kralova S."/>
            <person name="Maslanova I."/>
            <person name="Busse H.-J."/>
            <person name="Stankova E."/>
            <person name="Vrbovska V."/>
            <person name="Kovarovic V."/>
            <person name="Bartak M."/>
            <person name="Svec P."/>
            <person name="Pantucek R."/>
        </authorList>
    </citation>
    <scope>NUCLEOTIDE SEQUENCE [LARGE SCALE GENOMIC DNA]</scope>
    <source>
        <strain evidence="1 2">CCM 8694</strain>
    </source>
</reference>
<proteinExistence type="predicted"/>
<accession>A0ABX0MSN2</accession>